<feature type="active site" evidence="5 6">
    <location>
        <position position="286"/>
    </location>
</feature>
<dbReference type="FunFam" id="3.90.70.10:FF:000114">
    <property type="entry name" value="Calpain a"/>
    <property type="match status" value="1"/>
</dbReference>
<dbReference type="InterPro" id="IPR022684">
    <property type="entry name" value="Calpain_cysteine_protease"/>
</dbReference>
<sequence length="394" mass="45127">MPSDSHFRGQNYRKLKRQCEKTGTLFVDTEFPASNVSLFLDESRTSNIVWKRPGELVDDPQLFVEGASVNDVTQGILGNCWFVSACSALTHNSHLLKKVIPDPEEQEWSRKDKKRYAGIFRFCFWRFGKWTDVIIDDLLPTRDDKLLFTRSKTSNEFWSALLEKAFAKVYGCYENLVGGQLADALQEVSGGVPETIDMRRFKYAMGENWHLKLFNHLKEAFANKALIVAAIAPKDKDDIEKPLECGLVKGHAYAVTDVRYIELDAKNRGILFFVAAERKLMIRLQNPWGEKEWNGAWSDGSEEWNHLTETRKAELGITVDEDGEFWMPFDEFCEYFTDISVCQLFNTRIFSSSKRYMEATFFGSWKVNGKSGAQGDWSPSSIDSLVGSRCPEQM</sequence>
<dbReference type="PANTHER" id="PTHR10183:SF379">
    <property type="entry name" value="CALPAIN-5"/>
    <property type="match status" value="1"/>
</dbReference>
<evidence type="ECO:0000313" key="9">
    <source>
        <dbReference type="WBParaSite" id="PSAMB.scaffold1358size32551.g12634.t1"/>
    </source>
</evidence>
<dbReference type="GO" id="GO:0004198">
    <property type="term" value="F:calcium-dependent cysteine-type endopeptidase activity"/>
    <property type="evidence" value="ECO:0007669"/>
    <property type="project" value="InterPro"/>
</dbReference>
<keyword evidence="8" id="KW-1185">Reference proteome</keyword>
<dbReference type="Proteomes" id="UP000887566">
    <property type="component" value="Unplaced"/>
</dbReference>
<proteinExistence type="inferred from homology"/>
<name>A0A914UYZ2_9BILA</name>
<keyword evidence="3 6" id="KW-0378">Hydrolase</keyword>
<accession>A0A914UYZ2</accession>
<dbReference type="SMART" id="SM00230">
    <property type="entry name" value="CysPc"/>
    <property type="match status" value="1"/>
</dbReference>
<dbReference type="InterPro" id="IPR000169">
    <property type="entry name" value="Pept_cys_AS"/>
</dbReference>
<dbReference type="SUPFAM" id="SSF54001">
    <property type="entry name" value="Cysteine proteinases"/>
    <property type="match status" value="1"/>
</dbReference>
<dbReference type="CDD" id="cd00044">
    <property type="entry name" value="CysPc"/>
    <property type="match status" value="1"/>
</dbReference>
<evidence type="ECO:0000256" key="5">
    <source>
        <dbReference type="PIRSR" id="PIRSR622684-1"/>
    </source>
</evidence>
<dbReference type="PANTHER" id="PTHR10183">
    <property type="entry name" value="CALPAIN"/>
    <property type="match status" value="1"/>
</dbReference>
<evidence type="ECO:0000313" key="8">
    <source>
        <dbReference type="Proteomes" id="UP000887566"/>
    </source>
</evidence>
<evidence type="ECO:0000259" key="7">
    <source>
        <dbReference type="PROSITE" id="PS50203"/>
    </source>
</evidence>
<evidence type="ECO:0000256" key="4">
    <source>
        <dbReference type="ARBA" id="ARBA00022807"/>
    </source>
</evidence>
<feature type="domain" description="Calpain catalytic" evidence="7">
    <location>
        <begin position="25"/>
        <end position="345"/>
    </location>
</feature>
<evidence type="ECO:0000256" key="3">
    <source>
        <dbReference type="ARBA" id="ARBA00022801"/>
    </source>
</evidence>
<feature type="active site" evidence="5 6">
    <location>
        <position position="80"/>
    </location>
</feature>
<comment type="similarity">
    <text evidence="1">Belongs to the peptidase C2 family.</text>
</comment>
<organism evidence="8 9">
    <name type="scientific">Plectus sambesii</name>
    <dbReference type="NCBI Taxonomy" id="2011161"/>
    <lineage>
        <taxon>Eukaryota</taxon>
        <taxon>Metazoa</taxon>
        <taxon>Ecdysozoa</taxon>
        <taxon>Nematoda</taxon>
        <taxon>Chromadorea</taxon>
        <taxon>Plectida</taxon>
        <taxon>Plectina</taxon>
        <taxon>Plectoidea</taxon>
        <taxon>Plectidae</taxon>
        <taxon>Plectus</taxon>
    </lineage>
</organism>
<protein>
    <submittedName>
        <fullName evidence="9">Calpain catalytic domain-containing protein</fullName>
    </submittedName>
</protein>
<evidence type="ECO:0000256" key="2">
    <source>
        <dbReference type="ARBA" id="ARBA00022670"/>
    </source>
</evidence>
<dbReference type="PRINTS" id="PR00704">
    <property type="entry name" value="CALPAIN"/>
</dbReference>
<dbReference type="AlphaFoldDB" id="A0A914UYZ2"/>
<dbReference type="Gene3D" id="3.90.70.10">
    <property type="entry name" value="Cysteine proteinases"/>
    <property type="match status" value="1"/>
</dbReference>
<dbReference type="PROSITE" id="PS00139">
    <property type="entry name" value="THIOL_PROTEASE_CYS"/>
    <property type="match status" value="1"/>
</dbReference>
<dbReference type="InterPro" id="IPR038765">
    <property type="entry name" value="Papain-like_cys_pep_sf"/>
</dbReference>
<keyword evidence="4 6" id="KW-0788">Thiol protease</keyword>
<feature type="active site" evidence="5 6">
    <location>
        <position position="251"/>
    </location>
</feature>
<dbReference type="GO" id="GO:0005737">
    <property type="term" value="C:cytoplasm"/>
    <property type="evidence" value="ECO:0007669"/>
    <property type="project" value="TreeGrafter"/>
</dbReference>
<evidence type="ECO:0000256" key="1">
    <source>
        <dbReference type="ARBA" id="ARBA00007623"/>
    </source>
</evidence>
<reference evidence="9" key="1">
    <citation type="submission" date="2022-11" db="UniProtKB">
        <authorList>
            <consortium name="WormBaseParasite"/>
        </authorList>
    </citation>
    <scope>IDENTIFICATION</scope>
</reference>
<dbReference type="WBParaSite" id="PSAMB.scaffold1358size32551.g12634.t1">
    <property type="protein sequence ID" value="PSAMB.scaffold1358size32551.g12634.t1"/>
    <property type="gene ID" value="PSAMB.scaffold1358size32551.g12634"/>
</dbReference>
<dbReference type="GO" id="GO:0006508">
    <property type="term" value="P:proteolysis"/>
    <property type="evidence" value="ECO:0007669"/>
    <property type="project" value="UniProtKB-KW"/>
</dbReference>
<dbReference type="InterPro" id="IPR001300">
    <property type="entry name" value="Peptidase_C2_calpain_cat"/>
</dbReference>
<keyword evidence="2 6" id="KW-0645">Protease</keyword>
<dbReference type="Pfam" id="PF00648">
    <property type="entry name" value="Peptidase_C2"/>
    <property type="match status" value="1"/>
</dbReference>
<dbReference type="PROSITE" id="PS50203">
    <property type="entry name" value="CALPAIN_CAT"/>
    <property type="match status" value="1"/>
</dbReference>
<evidence type="ECO:0000256" key="6">
    <source>
        <dbReference type="PROSITE-ProRule" id="PRU00239"/>
    </source>
</evidence>